<name>A0ACB6F545_9PLEO</name>
<comment type="caution">
    <text evidence="1">The sequence shown here is derived from an EMBL/GenBank/DDBJ whole genome shotgun (WGS) entry which is preliminary data.</text>
</comment>
<proteinExistence type="predicted"/>
<dbReference type="Proteomes" id="UP000293547">
    <property type="component" value="Unassembled WGS sequence"/>
</dbReference>
<reference evidence="1 2" key="1">
    <citation type="journal article" date="2019" name="bioRxiv">
        <title>Genomics, evolutionary history and diagnostics of the Alternaria alternata species group including apple and Asian pear pathotypes.</title>
        <authorList>
            <person name="Armitage A.D."/>
            <person name="Cockerton H.M."/>
            <person name="Sreenivasaprasad S."/>
            <person name="Woodhall J.W."/>
            <person name="Lane C.R."/>
            <person name="Harrison R.J."/>
            <person name="Clarkson J.P."/>
        </authorList>
    </citation>
    <scope>NUCLEOTIDE SEQUENCE [LARGE SCALE GENOMIC DNA]</scope>
    <source>
        <strain evidence="1 2">FERA 650</strain>
    </source>
</reference>
<dbReference type="EMBL" id="PDWZ02000016">
    <property type="protein sequence ID" value="KAB2099551.1"/>
    <property type="molecule type" value="Genomic_DNA"/>
</dbReference>
<evidence type="ECO:0000313" key="2">
    <source>
        <dbReference type="Proteomes" id="UP000293547"/>
    </source>
</evidence>
<evidence type="ECO:0000313" key="1">
    <source>
        <dbReference type="EMBL" id="KAB2099551.1"/>
    </source>
</evidence>
<keyword evidence="2" id="KW-1185">Reference proteome</keyword>
<sequence length="578" mass="65236">MRLINCSTLQLEEFFGDNIPRYAILSHTWGGEEVSFADFSLGHPTSRSGYRKIDLTCKQAIADGLGYAWVDTCCIDKSSSSELSEAINSMFAWYETSTICYAYLSDVLVTNMDTLDIQFYGSRWFTRGWTLQELLAPRHVIFYDQEWACLGTRYEHRSLISRVTRIDTDVLAIASSLPGIRVGLRSSCVAKRMSWASTRQTTRVEDMAYCLLGIFNINMPLLYGEGHRAFLRLQEEIIRRIDDESILAWGLRPRPAHPDEYRPAVARIKRPETRMANRISASAEPISILASSPKDFTDCADLLNATTSISSFTLTKAGLEIQLPLVPASKTGFLGPDWIGLLNCSTESRLEYPGIFLKRDVRYSGSSVRLYRVMLRNSGSGYGTVLVDPRAAAKSTLQTVTIAGLGDLHQMPSYGTSHRQIIVNESLDFQAIGYRLKTGVVWDRTSQYRYDSVWNPDQKVLTIEGPMEEQRIVGGMIEFRFGSMRIRQNDNFTVFMSTFSNKAIVRKGSSFSDIERSQILHHVLAKDSSSEYGARDYVVYDNWGQQYWLCIKLNKADVHGHRLFELSIDAAGVPDADV</sequence>
<accession>A0ACB6F545</accession>
<gene>
    <name evidence="1" type="ORF">AG0111_0g12110</name>
</gene>
<organism evidence="1 2">
    <name type="scientific">Alternaria gaisen</name>
    <dbReference type="NCBI Taxonomy" id="167740"/>
    <lineage>
        <taxon>Eukaryota</taxon>
        <taxon>Fungi</taxon>
        <taxon>Dikarya</taxon>
        <taxon>Ascomycota</taxon>
        <taxon>Pezizomycotina</taxon>
        <taxon>Dothideomycetes</taxon>
        <taxon>Pleosporomycetidae</taxon>
        <taxon>Pleosporales</taxon>
        <taxon>Pleosporineae</taxon>
        <taxon>Pleosporaceae</taxon>
        <taxon>Alternaria</taxon>
        <taxon>Alternaria sect. Alternaria</taxon>
    </lineage>
</organism>
<protein>
    <submittedName>
        <fullName evidence="1">Uncharacterized protein</fullName>
    </submittedName>
</protein>